<keyword evidence="3" id="KW-1185">Reference proteome</keyword>
<reference evidence="2" key="1">
    <citation type="submission" date="2019-01" db="EMBL/GenBank/DDBJ databases">
        <title>Genomic signatures and co-occurrence patterns of the ultra-small Saccharimodia (Patescibacteria phylum) suggest a symbiotic lifestyle.</title>
        <authorList>
            <person name="Lemos L."/>
            <person name="Medeiros J."/>
            <person name="Andreote F."/>
            <person name="Fernandes G."/>
            <person name="Varani A."/>
            <person name="Oliveira G."/>
            <person name="Pylro V."/>
        </authorList>
    </citation>
    <scope>NUCLEOTIDE SEQUENCE [LARGE SCALE GENOMIC DNA]</scope>
    <source>
        <strain evidence="2">AMD02</strain>
    </source>
</reference>
<feature type="transmembrane region" description="Helical" evidence="1">
    <location>
        <begin position="41"/>
        <end position="66"/>
    </location>
</feature>
<keyword evidence="1" id="KW-0812">Transmembrane</keyword>
<dbReference type="InterPro" id="IPR043723">
    <property type="entry name" value="DUF5665"/>
</dbReference>
<name>A0A4Q0AJJ5_9BACT</name>
<keyword evidence="1" id="KW-1133">Transmembrane helix</keyword>
<dbReference type="Pfam" id="PF18910">
    <property type="entry name" value="DUF5665"/>
    <property type="match status" value="1"/>
</dbReference>
<sequence>MIKKTVSTSKNNNENGARKAILEDLFYDFHTSRRQVYLMNLIRGIFFGVGSVLGGTIVIAIVLWILNLLVDVPGGFGQFIQFVVNTVQQSPKK</sequence>
<organism evidence="2 3">
    <name type="scientific">Candidatus Microsaccharimonas sossegonensis</name>
    <dbReference type="NCBI Taxonomy" id="2506948"/>
    <lineage>
        <taxon>Bacteria</taxon>
        <taxon>Candidatus Saccharimonadota</taxon>
        <taxon>Candidatus Saccharimonadia</taxon>
        <taxon>Candidatus Saccharimonadales</taxon>
        <taxon>Candidatus Saccharimonadaceae</taxon>
        <taxon>Candidatus Microsaccharimonas</taxon>
    </lineage>
</organism>
<comment type="caution">
    <text evidence="2">The sequence shown here is derived from an EMBL/GenBank/DDBJ whole genome shotgun (WGS) entry which is preliminary data.</text>
</comment>
<evidence type="ECO:0000313" key="2">
    <source>
        <dbReference type="EMBL" id="RWZ78848.1"/>
    </source>
</evidence>
<dbReference type="EMBL" id="SCKX01000001">
    <property type="protein sequence ID" value="RWZ78848.1"/>
    <property type="molecule type" value="Genomic_DNA"/>
</dbReference>
<dbReference type="AlphaFoldDB" id="A0A4Q0AJJ5"/>
<dbReference type="Proteomes" id="UP000289257">
    <property type="component" value="Unassembled WGS sequence"/>
</dbReference>
<proteinExistence type="predicted"/>
<evidence type="ECO:0000313" key="3">
    <source>
        <dbReference type="Proteomes" id="UP000289257"/>
    </source>
</evidence>
<evidence type="ECO:0000256" key="1">
    <source>
        <dbReference type="SAM" id="Phobius"/>
    </source>
</evidence>
<accession>A0A4Q0AJJ5</accession>
<keyword evidence="1" id="KW-0472">Membrane</keyword>
<gene>
    <name evidence="2" type="ORF">EOT05_03835</name>
</gene>
<protein>
    <submittedName>
        <fullName evidence="2">Uncharacterized protein</fullName>
    </submittedName>
</protein>